<dbReference type="EMBL" id="JARKIF010000173">
    <property type="protein sequence ID" value="KAJ7603164.1"/>
    <property type="molecule type" value="Genomic_DNA"/>
</dbReference>
<protein>
    <recommendedName>
        <fullName evidence="1">RNase H type-1 domain-containing protein</fullName>
    </recommendedName>
</protein>
<organism evidence="2 3">
    <name type="scientific">Roridomyces roridus</name>
    <dbReference type="NCBI Taxonomy" id="1738132"/>
    <lineage>
        <taxon>Eukaryota</taxon>
        <taxon>Fungi</taxon>
        <taxon>Dikarya</taxon>
        <taxon>Basidiomycota</taxon>
        <taxon>Agaricomycotina</taxon>
        <taxon>Agaricomycetes</taxon>
        <taxon>Agaricomycetidae</taxon>
        <taxon>Agaricales</taxon>
        <taxon>Marasmiineae</taxon>
        <taxon>Mycenaceae</taxon>
        <taxon>Roridomyces</taxon>
    </lineage>
</organism>
<dbReference type="SUPFAM" id="SSF53098">
    <property type="entry name" value="Ribonuclease H-like"/>
    <property type="match status" value="1"/>
</dbReference>
<feature type="non-terminal residue" evidence="2">
    <location>
        <position position="156"/>
    </location>
</feature>
<dbReference type="GO" id="GO:0003676">
    <property type="term" value="F:nucleic acid binding"/>
    <property type="evidence" value="ECO:0007669"/>
    <property type="project" value="InterPro"/>
</dbReference>
<proteinExistence type="predicted"/>
<dbReference type="InterPro" id="IPR012337">
    <property type="entry name" value="RNaseH-like_sf"/>
</dbReference>
<dbReference type="Gene3D" id="3.30.420.10">
    <property type="entry name" value="Ribonuclease H-like superfamily/Ribonuclease H"/>
    <property type="match status" value="1"/>
</dbReference>
<dbReference type="AlphaFoldDB" id="A0AAD7AXF8"/>
<keyword evidence="3" id="KW-1185">Reference proteome</keyword>
<dbReference type="InterPro" id="IPR036397">
    <property type="entry name" value="RNaseH_sf"/>
</dbReference>
<dbReference type="GO" id="GO:0004523">
    <property type="term" value="F:RNA-DNA hybrid ribonuclease activity"/>
    <property type="evidence" value="ECO:0007669"/>
    <property type="project" value="InterPro"/>
</dbReference>
<evidence type="ECO:0000313" key="2">
    <source>
        <dbReference type="EMBL" id="KAJ7603164.1"/>
    </source>
</evidence>
<dbReference type="Proteomes" id="UP001221142">
    <property type="component" value="Unassembled WGS sequence"/>
</dbReference>
<comment type="caution">
    <text evidence="2">The sequence shown here is derived from an EMBL/GenBank/DDBJ whole genome shotgun (WGS) entry which is preliminary data.</text>
</comment>
<feature type="domain" description="RNase H type-1" evidence="1">
    <location>
        <begin position="47"/>
        <end position="144"/>
    </location>
</feature>
<evidence type="ECO:0000313" key="3">
    <source>
        <dbReference type="Proteomes" id="UP001221142"/>
    </source>
</evidence>
<gene>
    <name evidence="2" type="ORF">FB45DRAFT_672219</name>
</gene>
<feature type="non-terminal residue" evidence="2">
    <location>
        <position position="1"/>
    </location>
</feature>
<evidence type="ECO:0000259" key="1">
    <source>
        <dbReference type="Pfam" id="PF00075"/>
    </source>
</evidence>
<accession>A0AAD7AXF8</accession>
<reference evidence="2" key="1">
    <citation type="submission" date="2023-03" db="EMBL/GenBank/DDBJ databases">
        <title>Massive genome expansion in bonnet fungi (Mycena s.s.) driven by repeated elements and novel gene families across ecological guilds.</title>
        <authorList>
            <consortium name="Lawrence Berkeley National Laboratory"/>
            <person name="Harder C.B."/>
            <person name="Miyauchi S."/>
            <person name="Viragh M."/>
            <person name="Kuo A."/>
            <person name="Thoen E."/>
            <person name="Andreopoulos B."/>
            <person name="Lu D."/>
            <person name="Skrede I."/>
            <person name="Drula E."/>
            <person name="Henrissat B."/>
            <person name="Morin E."/>
            <person name="Kohler A."/>
            <person name="Barry K."/>
            <person name="LaButti K."/>
            <person name="Morin E."/>
            <person name="Salamov A."/>
            <person name="Lipzen A."/>
            <person name="Mereny Z."/>
            <person name="Hegedus B."/>
            <person name="Baldrian P."/>
            <person name="Stursova M."/>
            <person name="Weitz H."/>
            <person name="Taylor A."/>
            <person name="Grigoriev I.V."/>
            <person name="Nagy L.G."/>
            <person name="Martin F."/>
            <person name="Kauserud H."/>
        </authorList>
    </citation>
    <scope>NUCLEOTIDE SEQUENCE</scope>
    <source>
        <strain evidence="2">9284</strain>
    </source>
</reference>
<dbReference type="InterPro" id="IPR002156">
    <property type="entry name" value="RNaseH_domain"/>
</dbReference>
<name>A0AAD7AXF8_9AGAR</name>
<dbReference type="Pfam" id="PF00075">
    <property type="entry name" value="RNase_H"/>
    <property type="match status" value="1"/>
</dbReference>
<sequence length="156" mass="16970">ANLPRESELDKLFVRTLESGKDKDKKRRAIYGPVLSNPSPLKLVVHGVCRHAGKANAKAAAAVFGGTNSRHNRGRPVHGKQTSARAELTAILLALTCTPGDRTLEVSTRSDYVVRSIAHNAAENQACGWRCQNGDILSSILECIRARTAPIHLLWI</sequence>